<dbReference type="InterPro" id="IPR006726">
    <property type="entry name" value="PHBA_efflux_AaeB/fusaric-R"/>
</dbReference>
<feature type="transmembrane region" description="Helical" evidence="1">
    <location>
        <begin position="113"/>
        <end position="135"/>
    </location>
</feature>
<dbReference type="Pfam" id="PF04632">
    <property type="entry name" value="FUSC"/>
    <property type="match status" value="1"/>
</dbReference>
<feature type="transmembrane region" description="Helical" evidence="1">
    <location>
        <begin position="147"/>
        <end position="166"/>
    </location>
</feature>
<accession>A0A4R1GNB6</accession>
<feature type="transmembrane region" description="Helical" evidence="1">
    <location>
        <begin position="362"/>
        <end position="379"/>
    </location>
</feature>
<comment type="caution">
    <text evidence="2">The sequence shown here is derived from an EMBL/GenBank/DDBJ whole genome shotgun (WGS) entry which is preliminary data.</text>
</comment>
<feature type="transmembrane region" description="Helical" evidence="1">
    <location>
        <begin position="60"/>
        <end position="83"/>
    </location>
</feature>
<dbReference type="AlphaFoldDB" id="A0A4R1GNB6"/>
<keyword evidence="3" id="KW-1185">Reference proteome</keyword>
<feature type="transmembrane region" description="Helical" evidence="1">
    <location>
        <begin position="20"/>
        <end position="39"/>
    </location>
</feature>
<dbReference type="RefSeq" id="WP_243642328.1">
    <property type="nucleotide sequence ID" value="NZ_SMFU01000007.1"/>
</dbReference>
<organism evidence="2 3">
    <name type="scientific">Marinobacterium mangrovicola</name>
    <dbReference type="NCBI Taxonomy" id="1476959"/>
    <lineage>
        <taxon>Bacteria</taxon>
        <taxon>Pseudomonadati</taxon>
        <taxon>Pseudomonadota</taxon>
        <taxon>Gammaproteobacteria</taxon>
        <taxon>Oceanospirillales</taxon>
        <taxon>Oceanospirillaceae</taxon>
        <taxon>Marinobacterium</taxon>
    </lineage>
</organism>
<proteinExistence type="predicted"/>
<evidence type="ECO:0000313" key="3">
    <source>
        <dbReference type="Proteomes" id="UP000294546"/>
    </source>
</evidence>
<dbReference type="GO" id="GO:0005886">
    <property type="term" value="C:plasma membrane"/>
    <property type="evidence" value="ECO:0007669"/>
    <property type="project" value="InterPro"/>
</dbReference>
<reference evidence="2 3" key="1">
    <citation type="submission" date="2019-03" db="EMBL/GenBank/DDBJ databases">
        <title>Genomic Encyclopedia of Archaeal and Bacterial Type Strains, Phase II (KMG-II): from individual species to whole genera.</title>
        <authorList>
            <person name="Goeker M."/>
        </authorList>
    </citation>
    <scope>NUCLEOTIDE SEQUENCE [LARGE SCALE GENOMIC DNA]</scope>
    <source>
        <strain evidence="2 3">DSM 27697</strain>
    </source>
</reference>
<keyword evidence="1" id="KW-0472">Membrane</keyword>
<dbReference type="Proteomes" id="UP000294546">
    <property type="component" value="Unassembled WGS sequence"/>
</dbReference>
<feature type="transmembrane region" description="Helical" evidence="1">
    <location>
        <begin position="466"/>
        <end position="486"/>
    </location>
</feature>
<dbReference type="EMBL" id="SMFU01000007">
    <property type="protein sequence ID" value="TCK08700.1"/>
    <property type="molecule type" value="Genomic_DNA"/>
</dbReference>
<evidence type="ECO:0000313" key="2">
    <source>
        <dbReference type="EMBL" id="TCK08700.1"/>
    </source>
</evidence>
<feature type="transmembrane region" description="Helical" evidence="1">
    <location>
        <begin position="89"/>
        <end position="106"/>
    </location>
</feature>
<keyword evidence="1" id="KW-0812">Transmembrane</keyword>
<gene>
    <name evidence="2" type="ORF">CLV83_0792</name>
</gene>
<feature type="transmembrane region" description="Helical" evidence="1">
    <location>
        <begin position="388"/>
        <end position="408"/>
    </location>
</feature>
<name>A0A4R1GNB6_9GAMM</name>
<dbReference type="GO" id="GO:0022857">
    <property type="term" value="F:transmembrane transporter activity"/>
    <property type="evidence" value="ECO:0007669"/>
    <property type="project" value="InterPro"/>
</dbReference>
<evidence type="ECO:0000256" key="1">
    <source>
        <dbReference type="SAM" id="Phobius"/>
    </source>
</evidence>
<protein>
    <submittedName>
        <fullName evidence="2">Putative membrane protein YccC</fullName>
    </submittedName>
</protein>
<feature type="transmembrane region" description="Helical" evidence="1">
    <location>
        <begin position="414"/>
        <end position="432"/>
    </location>
</feature>
<sequence>MTLTESLSRLGFDTGRLAFVLRTAIAVALSVLIAWAVGLDHPHWAGMAVWAASLPVRGQLVAKSLARLGGTILGAIVGVAIVWFCKESIILLALALSLWVSACVLVGHVVRSFLTYGAILAGYSASLVALVDIPHHDQIIALGFDRMATALIGVVLAIGVSWFFAARSAAQDDMAQIVDFSAGVMRHVRAVLRGDSEALLEKRHSLISRMAALDAALEMRGVDTGLSREKLRQCRRVLPELLSVLLWRRQGMEKVLGEPIQQALDELISTLEKRQPSADIPRQFDELLAAIKPVPELARLHTFMLALHKELTPLMRDEGDDTLSPQLVLHRDWIGARQASIRAFTLMMSVGFIWAWSGESYGAYMLLGVSVMSTVFSTFDSPARVMRWVFVGQLMGAIAALVCHWVVWPYATSELQQVLMMWPFIGLGVLVMSHRRLGGAGFDYNMVFLLLSAPGLPLQGSLENSVILSLAVVVAPLIAWAGYLLIYPVNAGRRIEDLKRQMLGELQNLAASQESPSTRKLWRARTFHRLFHLVRWSDMLGNQRFRAAEWGTLLLRLEMATLALHTLRNEAQLAATDERAVDYALSCFDQLQESPGELKLALEDVLLRIGSSIQAPMREPLQLAAEALSEQPAFFKGAVKNG</sequence>
<keyword evidence="1" id="KW-1133">Transmembrane helix</keyword>